<evidence type="ECO:0000256" key="1">
    <source>
        <dbReference type="ARBA" id="ARBA00022676"/>
    </source>
</evidence>
<keyword evidence="2 3" id="KW-0808">Transferase</keyword>
<sequence length="417" mass="47484">MLDDFEKLRTASGSEEWRHRRSMELGSLVQRRLAYLQNPKDCESAKKVVCNLHKGCGFGCQLHHLTYCMITAYAMQRTLILESKGWRYAPKGWETVFMPLSETCTDKGGGSKIRWGPSMSEMERHQILELPIVDSLHPRPEFMPLSVPADLAHDLSTIHGDPPVWWIGQMLQYLFRPNKRLQDDIDATVKRMGFRSTIVGVHVRRTDKINLEAAFHHLDEYMVHVKEYYDQLDRRHNGTQRRVYLATDDSGVLEEAKKKYPSYKFISDNLISKSASLGTRYSDNSLRGIIIDIYLLSRCDFLVCTFSSQVCRVAYEIMQTLHGDASEKFRSLDDVFYYGGQNAHDLRVLEAHPGDGDSMVEIKIGDAVGIAGNHWDGYSKGTNRRTGASGLYPSYKVENTVVAVKMPTYPEVPLDSS</sequence>
<organism evidence="5 6">
    <name type="scientific">Aplysia californica</name>
    <name type="common">California sea hare</name>
    <dbReference type="NCBI Taxonomy" id="6500"/>
    <lineage>
        <taxon>Eukaryota</taxon>
        <taxon>Metazoa</taxon>
        <taxon>Spiralia</taxon>
        <taxon>Lophotrochozoa</taxon>
        <taxon>Mollusca</taxon>
        <taxon>Gastropoda</taxon>
        <taxon>Heterobranchia</taxon>
        <taxon>Euthyneura</taxon>
        <taxon>Tectipleura</taxon>
        <taxon>Aplysiida</taxon>
        <taxon>Aplysioidea</taxon>
        <taxon>Aplysiidae</taxon>
        <taxon>Aplysia</taxon>
    </lineage>
</organism>
<dbReference type="InterPro" id="IPR045573">
    <property type="entry name" value="Fut8_N_cat"/>
</dbReference>
<reference evidence="6" key="1">
    <citation type="submission" date="2025-08" db="UniProtKB">
        <authorList>
            <consortium name="RefSeq"/>
        </authorList>
    </citation>
    <scope>IDENTIFICATION</scope>
</reference>
<dbReference type="InterPro" id="IPR035653">
    <property type="entry name" value="Fut8_SH3"/>
</dbReference>
<dbReference type="PROSITE" id="PS51659">
    <property type="entry name" value="GT23"/>
    <property type="match status" value="1"/>
</dbReference>
<dbReference type="Pfam" id="PF19745">
    <property type="entry name" value="FUT8_N_cat"/>
    <property type="match status" value="1"/>
</dbReference>
<dbReference type="GeneID" id="101856968"/>
<proteinExistence type="inferred from homology"/>
<dbReference type="PANTHER" id="PTHR13132:SF29">
    <property type="entry name" value="ALPHA-(1,6)-FUCOSYLTRANSFERASE"/>
    <property type="match status" value="1"/>
</dbReference>
<keyword evidence="5" id="KW-1185">Reference proteome</keyword>
<dbReference type="Proteomes" id="UP000694888">
    <property type="component" value="Unplaced"/>
</dbReference>
<protein>
    <submittedName>
        <fullName evidence="6">Alpha-(1,6)-fucosyltransferase</fullName>
    </submittedName>
</protein>
<dbReference type="CDD" id="cd11300">
    <property type="entry name" value="Fut8_like"/>
    <property type="match status" value="1"/>
</dbReference>
<dbReference type="InterPro" id="IPR027350">
    <property type="entry name" value="GT23_dom"/>
</dbReference>
<accession>A0ABM1A1V7</accession>
<dbReference type="Gene3D" id="3.40.50.11350">
    <property type="match status" value="1"/>
</dbReference>
<name>A0ABM1A1V7_APLCA</name>
<dbReference type="CDD" id="cd11792">
    <property type="entry name" value="SH3_Fut8"/>
    <property type="match status" value="1"/>
</dbReference>
<dbReference type="RefSeq" id="XP_012939134.1">
    <property type="nucleotide sequence ID" value="XM_013083680.2"/>
</dbReference>
<dbReference type="PANTHER" id="PTHR13132">
    <property type="entry name" value="ALPHA- 1,6 -FUCOSYLTRANSFERASE"/>
    <property type="match status" value="1"/>
</dbReference>
<evidence type="ECO:0000259" key="4">
    <source>
        <dbReference type="PROSITE" id="PS51659"/>
    </source>
</evidence>
<feature type="domain" description="GT23" evidence="4">
    <location>
        <begin position="44"/>
        <end position="332"/>
    </location>
</feature>
<feature type="region of interest" description="Important for donor substrate binding" evidence="3">
    <location>
        <begin position="204"/>
        <end position="205"/>
    </location>
</feature>
<evidence type="ECO:0000256" key="2">
    <source>
        <dbReference type="ARBA" id="ARBA00022679"/>
    </source>
</evidence>
<keyword evidence="1 3" id="KW-0328">Glycosyltransferase</keyword>
<gene>
    <name evidence="6" type="primary">LOC101856968</name>
</gene>
<evidence type="ECO:0000313" key="6">
    <source>
        <dbReference type="RefSeq" id="XP_012939134.1"/>
    </source>
</evidence>
<comment type="similarity">
    <text evidence="3">Belongs to the glycosyltransferase 23 family.</text>
</comment>
<evidence type="ECO:0000313" key="5">
    <source>
        <dbReference type="Proteomes" id="UP000694888"/>
    </source>
</evidence>
<evidence type="ECO:0000256" key="3">
    <source>
        <dbReference type="PROSITE-ProRule" id="PRU00992"/>
    </source>
</evidence>
<dbReference type="Gene3D" id="2.30.30.40">
    <property type="entry name" value="SH3 Domains"/>
    <property type="match status" value="1"/>
</dbReference>